<name>A0AAV9JBA5_9PEZI</name>
<feature type="compositionally biased region" description="Polar residues" evidence="1">
    <location>
        <begin position="116"/>
        <end position="128"/>
    </location>
</feature>
<protein>
    <recommendedName>
        <fullName evidence="4">Zn(2)-C6 fungal-type domain-containing protein</fullName>
    </recommendedName>
</protein>
<dbReference type="PANTHER" id="PTHR35392:SF1">
    <property type="entry name" value="ZN(II)2CYS6 TRANSCRIPTION FACTOR (EUROFUNG)"/>
    <property type="match status" value="1"/>
</dbReference>
<evidence type="ECO:0000256" key="1">
    <source>
        <dbReference type="SAM" id="MobiDB-lite"/>
    </source>
</evidence>
<dbReference type="EMBL" id="JAVFHQ010000045">
    <property type="protein sequence ID" value="KAK4542101.1"/>
    <property type="molecule type" value="Genomic_DNA"/>
</dbReference>
<keyword evidence="3" id="KW-1185">Reference proteome</keyword>
<dbReference type="Proteomes" id="UP001324427">
    <property type="component" value="Unassembled WGS sequence"/>
</dbReference>
<evidence type="ECO:0000313" key="3">
    <source>
        <dbReference type="Proteomes" id="UP001324427"/>
    </source>
</evidence>
<accession>A0AAV9JBA5</accession>
<dbReference type="AlphaFoldDB" id="A0AAV9JBA5"/>
<feature type="compositionally biased region" description="Polar residues" evidence="1">
    <location>
        <begin position="70"/>
        <end position="88"/>
    </location>
</feature>
<dbReference type="PANTHER" id="PTHR35392">
    <property type="entry name" value="ZN(II)2CYS6 TRANSCRIPTION FACTOR (EUROFUNG)-RELATED-RELATED"/>
    <property type="match status" value="1"/>
</dbReference>
<proteinExistence type="predicted"/>
<evidence type="ECO:0008006" key="4">
    <source>
        <dbReference type="Google" id="ProtNLM"/>
    </source>
</evidence>
<sequence length="858" mass="96213">MAYSHIGAAVPLGFDFGLEGLEDRDNFFPPLTLEEMTADTALGMLENWELDSPSDTYSCLAVSDTAKSPGRQSQRNSNAGASSSLSPGTASLILTPTSTLLDYHNDAFVLEDPESDNLSTSPEDNISPDSDDYVHVGGFGYQPSGRRDMNNRPPLASGAGAGHSGVQGVHSSPLHHSQIQPVAPTVSVPHSQWPSFNSATTSTGGWMDQQQGGSQFGQLNIPADFAFDDEAIATTQSFNNDLLFGSFNDDITASYGQNLPFRSMDDGANASAQTQYVPYSLFAPQIPQTNYHNAHVQPMLHQRSLHQQPYQHLPHLDGTQVPPQRLQQIVPSPTTRIQPHPQPPIQHPQGPLMHTRQQQHQHQQHHLQVSPHVTVIPSTRRLQPATLGLAHTAALASSQEARDRRRGGRQRGVHLAQGTRDKSHKMRKAGACWRCALQRDPCPDEGTPCKRCVDKSAKGQPYYFACDRSKLPDLVFDFLPPSMTLMHQKQSIEDCVKDQVLQWDTGNCIDIYLTSGYGPALRWKLYEFLPKTDELLGQFQYLQDPVTRVSTRYQKYSPPFGLMKLDTSDDSHFETYMDRLLDPQHLWDFGWTCFEEETQIDDFQARLLDLMCGLYMQTQDYDLADLLKKILRMMIITYIMGHTLTIEANTAPSVLDAVRHSRKPRHAPPHTSPRLANRQLKFFFGVLRNQVYETILNWQQQTLHASKPSKEQTWLPAFCVMLGFAMVLEEVQRTIHIQADAKAQKGEMTGAQAETEALNACARIDERFNLLVGLFQCKYRDRKWSAHGSFGPQTPELRHGEACEREFMAQLHALLVEKREHLASRKDVTLAPENQCRYTSRLVARFLLPFLGLPAGGS</sequence>
<feature type="region of interest" description="Disordered" evidence="1">
    <location>
        <begin position="64"/>
        <end position="88"/>
    </location>
</feature>
<feature type="region of interest" description="Disordered" evidence="1">
    <location>
        <begin position="394"/>
        <end position="422"/>
    </location>
</feature>
<evidence type="ECO:0000313" key="2">
    <source>
        <dbReference type="EMBL" id="KAK4542101.1"/>
    </source>
</evidence>
<organism evidence="2 3">
    <name type="scientific">Oleoguttula mirabilis</name>
    <dbReference type="NCBI Taxonomy" id="1507867"/>
    <lineage>
        <taxon>Eukaryota</taxon>
        <taxon>Fungi</taxon>
        <taxon>Dikarya</taxon>
        <taxon>Ascomycota</taxon>
        <taxon>Pezizomycotina</taxon>
        <taxon>Dothideomycetes</taxon>
        <taxon>Dothideomycetidae</taxon>
        <taxon>Mycosphaerellales</taxon>
        <taxon>Teratosphaeriaceae</taxon>
        <taxon>Oleoguttula</taxon>
    </lineage>
</organism>
<comment type="caution">
    <text evidence="2">The sequence shown here is derived from an EMBL/GenBank/DDBJ whole genome shotgun (WGS) entry which is preliminary data.</text>
</comment>
<feature type="region of interest" description="Disordered" evidence="1">
    <location>
        <begin position="112"/>
        <end position="178"/>
    </location>
</feature>
<dbReference type="InterPro" id="IPR052973">
    <property type="entry name" value="Fungal_sec-metab_reg_TF"/>
</dbReference>
<gene>
    <name evidence="2" type="ORF">LTR36_007132</name>
</gene>
<reference evidence="2 3" key="1">
    <citation type="submission" date="2021-11" db="EMBL/GenBank/DDBJ databases">
        <title>Black yeast isolated from Biological Soil Crust.</title>
        <authorList>
            <person name="Kurbessoian T."/>
        </authorList>
    </citation>
    <scope>NUCLEOTIDE SEQUENCE [LARGE SCALE GENOMIC DNA]</scope>
    <source>
        <strain evidence="2 3">CCFEE 5522</strain>
    </source>
</reference>